<reference evidence="1 2" key="1">
    <citation type="submission" date="2019-02" db="EMBL/GenBank/DDBJ databases">
        <title>Deep-cultivation of Planctomycetes and their phenomic and genomic characterization uncovers novel biology.</title>
        <authorList>
            <person name="Wiegand S."/>
            <person name="Jogler M."/>
            <person name="Boedeker C."/>
            <person name="Pinto D."/>
            <person name="Vollmers J."/>
            <person name="Rivas-Marin E."/>
            <person name="Kohn T."/>
            <person name="Peeters S.H."/>
            <person name="Heuer A."/>
            <person name="Rast P."/>
            <person name="Oberbeckmann S."/>
            <person name="Bunk B."/>
            <person name="Jeske O."/>
            <person name="Meyerdierks A."/>
            <person name="Storesund J.E."/>
            <person name="Kallscheuer N."/>
            <person name="Luecker S."/>
            <person name="Lage O.M."/>
            <person name="Pohl T."/>
            <person name="Merkel B.J."/>
            <person name="Hornburger P."/>
            <person name="Mueller R.-W."/>
            <person name="Bruemmer F."/>
            <person name="Labrenz M."/>
            <person name="Spormann A.M."/>
            <person name="Op Den Camp H."/>
            <person name="Overmann J."/>
            <person name="Amann R."/>
            <person name="Jetten M.S.M."/>
            <person name="Mascher T."/>
            <person name="Medema M.H."/>
            <person name="Devos D.P."/>
            <person name="Kaster A.-K."/>
            <person name="Ovreas L."/>
            <person name="Rohde M."/>
            <person name="Galperin M.Y."/>
            <person name="Jogler C."/>
        </authorList>
    </citation>
    <scope>NUCLEOTIDE SEQUENCE [LARGE SCALE GENOMIC DNA]</scope>
    <source>
        <strain evidence="1 2">KOR42</strain>
    </source>
</reference>
<evidence type="ECO:0000313" key="1">
    <source>
        <dbReference type="EMBL" id="TWT30547.1"/>
    </source>
</evidence>
<sequence length="225" mass="24935">MVGPSRGQSTTIGVLFGHPLTVGGLRERVSRFQFASRAAANRQDFVSRKVDFVSPGNRDRVNEKVLGSGDNLIPLSRDGCEFMVFVDRPGRRSDVRCSSVEIYLVNWPQRLGDSSVDIVLEVRLETQPVTAGRYVRAAWCRQRINIFDQLSEGAGRDVQPVSGDNIPFVGFPSQVAELVEDLGSDDSSPWPILRIWNDGALGRLSIDLIRSRKIGVPIKRFNLGP</sequence>
<dbReference type="Proteomes" id="UP000317243">
    <property type="component" value="Unassembled WGS sequence"/>
</dbReference>
<accession>A0A5C5UYG3</accession>
<dbReference type="AlphaFoldDB" id="A0A5C5UYG3"/>
<comment type="caution">
    <text evidence="1">The sequence shown here is derived from an EMBL/GenBank/DDBJ whole genome shotgun (WGS) entry which is preliminary data.</text>
</comment>
<name>A0A5C5UYG3_9PLAN</name>
<gene>
    <name evidence="1" type="ORF">KOR42_54290</name>
</gene>
<protein>
    <submittedName>
        <fullName evidence="1">Uncharacterized protein</fullName>
    </submittedName>
</protein>
<organism evidence="1 2">
    <name type="scientific">Thalassoglobus neptunius</name>
    <dbReference type="NCBI Taxonomy" id="1938619"/>
    <lineage>
        <taxon>Bacteria</taxon>
        <taxon>Pseudomonadati</taxon>
        <taxon>Planctomycetota</taxon>
        <taxon>Planctomycetia</taxon>
        <taxon>Planctomycetales</taxon>
        <taxon>Planctomycetaceae</taxon>
        <taxon>Thalassoglobus</taxon>
    </lineage>
</organism>
<keyword evidence="2" id="KW-1185">Reference proteome</keyword>
<dbReference type="EMBL" id="SIHI01000099">
    <property type="protein sequence ID" value="TWT30547.1"/>
    <property type="molecule type" value="Genomic_DNA"/>
</dbReference>
<proteinExistence type="predicted"/>
<evidence type="ECO:0000313" key="2">
    <source>
        <dbReference type="Proteomes" id="UP000317243"/>
    </source>
</evidence>